<dbReference type="InterPro" id="IPR036156">
    <property type="entry name" value="Beta-gal/glucu_dom_sf"/>
</dbReference>
<keyword evidence="6" id="KW-0961">Cell wall biogenesis/degradation</keyword>
<evidence type="ECO:0000259" key="9">
    <source>
        <dbReference type="SMART" id="SM01038"/>
    </source>
</evidence>
<keyword evidence="4 10" id="KW-0378">Hydrolase</keyword>
<dbReference type="Pfam" id="PF16353">
    <property type="entry name" value="LacZ_4"/>
    <property type="match status" value="1"/>
</dbReference>
<dbReference type="InterPro" id="IPR050347">
    <property type="entry name" value="Bact_Beta-galactosidase"/>
</dbReference>
<evidence type="ECO:0000313" key="11">
    <source>
        <dbReference type="Proteomes" id="UP001610335"/>
    </source>
</evidence>
<evidence type="ECO:0000256" key="8">
    <source>
        <dbReference type="SAM" id="MobiDB-lite"/>
    </source>
</evidence>
<dbReference type="InterPro" id="IPR006104">
    <property type="entry name" value="Glyco_hydro_2_N"/>
</dbReference>
<dbReference type="SUPFAM" id="SSF74650">
    <property type="entry name" value="Galactose mutarotase-like"/>
    <property type="match status" value="1"/>
</dbReference>
<dbReference type="Gene3D" id="2.70.98.10">
    <property type="match status" value="1"/>
</dbReference>
<dbReference type="PRINTS" id="PR00132">
    <property type="entry name" value="GLHYDRLASE2"/>
</dbReference>
<dbReference type="InterPro" id="IPR013783">
    <property type="entry name" value="Ig-like_fold"/>
</dbReference>
<dbReference type="InterPro" id="IPR017853">
    <property type="entry name" value="GH"/>
</dbReference>
<sequence length="1038" mass="117288">MALAGASGWPVSLPDWSNLNILHRNTLPARAHFYSYPNEEAALTFDRDESFFHSLNGTWKFHYDASPFEAPFWEATNVTAWDDIEVPLAWQLQGYGRPHYTNIDYPFPVTPPNVSWVNPTGSYWREFDVPADWEGQQIRLRYEGVDSAFHVWVNGEEVGYSQGSRNPSEFDITEYLSPNDTNTLATRVYQWSDGSYLEDQDQWWLSGIFRDVYLIPFPRSSITDYWIKPDVDDGFTSGTLKANVTVQGEHGDISVKVLSPNGAVLDEWSGSSSDSYSRQVDGDDFHLWSAETPNLYTVIIEFNDRTISQKVGFRRVEMSGSNFLVNGEPIIIYGVNRHEHHYLSGRTVHYEDMRADLIRMKRSNINAIRTAHQPHHPSFFDVADELGFYVISEADIECHGFGNIEETEEQAASWTSDNPEWTHAYIDRAHQLIERYKNHASIIIWSLGNECFYGQNQAAMYKYIKERDPSRIIHYEQDREAESADVYSHMYSSPETMLEHMGNHTDKPLILCEFAHAMGNGPGGLEEYIALFRSHPLSQGGLVWEWNNHGILKREGDLEYYAYGGDFGDEPNDADFVMDGLTLSDHTPMPSLLEYAKIIQPVSVRLTEDSTSMVITSHYGFVDLSGLNAVWYTVQDGETTDPQALDLPRVPAGENRTVELPLNPATLTQETWLTVEFQLNEDKPWADQGHIVAWDQLYLPPGSPSSSPTKRSPARDLHPRQTALEVQQTRTSLNITNGQSSFGFDLLQGNVTWQVNGVNLLHRGPELYFYRAMTQNDESSAGNMAEWDEARVGMMHTQVRDVSWTQLDSDSDSEIVVHFKVRVAPLVLEWGVEADLIYTVTAGDPTLRVHATGEFVGRNTPSVIPRIGLLAVLPAEFSSVSWFGRGPGENYKDSKQACRIGEYAATVEELYTHYDYPQENGNREDLRWVQISNGNNNNNEDEGGGGGGVVTLDARRSENTSSSSSSSPSTFSFTASRYMPVDLNDAKHPHELEALDMTVLYLDYDNHGLGSASVGPLPFEKYRCQTEDFEFGFELSVV</sequence>
<dbReference type="SUPFAM" id="SSF49303">
    <property type="entry name" value="beta-Galactosidase/glucuronidase domain"/>
    <property type="match status" value="2"/>
</dbReference>
<dbReference type="SUPFAM" id="SSF51445">
    <property type="entry name" value="(Trans)glycosidases"/>
    <property type="match status" value="1"/>
</dbReference>
<feature type="compositionally biased region" description="Low complexity" evidence="8">
    <location>
        <begin position="960"/>
        <end position="971"/>
    </location>
</feature>
<dbReference type="Pfam" id="PF02836">
    <property type="entry name" value="Glyco_hydro_2_C"/>
    <property type="match status" value="1"/>
</dbReference>
<dbReference type="GO" id="GO:0016787">
    <property type="term" value="F:hydrolase activity"/>
    <property type="evidence" value="ECO:0007669"/>
    <property type="project" value="UniProtKB-KW"/>
</dbReference>
<protein>
    <recommendedName>
        <fullName evidence="3">beta-galactosidase</fullName>
        <ecNumber evidence="3">3.2.1.23</ecNumber>
    </recommendedName>
    <alternativeName>
        <fullName evidence="7">Lactase</fullName>
    </alternativeName>
</protein>
<organism evidence="10 11">
    <name type="scientific">Aspergillus cavernicola</name>
    <dbReference type="NCBI Taxonomy" id="176166"/>
    <lineage>
        <taxon>Eukaryota</taxon>
        <taxon>Fungi</taxon>
        <taxon>Dikarya</taxon>
        <taxon>Ascomycota</taxon>
        <taxon>Pezizomycotina</taxon>
        <taxon>Eurotiomycetes</taxon>
        <taxon>Eurotiomycetidae</taxon>
        <taxon>Eurotiales</taxon>
        <taxon>Aspergillaceae</taxon>
        <taxon>Aspergillus</taxon>
        <taxon>Aspergillus subgen. Nidulantes</taxon>
    </lineage>
</organism>
<feature type="region of interest" description="Disordered" evidence="8">
    <location>
        <begin position="931"/>
        <end position="971"/>
    </location>
</feature>
<dbReference type="PANTHER" id="PTHR46323:SF2">
    <property type="entry name" value="BETA-GALACTOSIDASE"/>
    <property type="match status" value="1"/>
</dbReference>
<dbReference type="Gene3D" id="2.60.120.260">
    <property type="entry name" value="Galactose-binding domain-like"/>
    <property type="match status" value="1"/>
</dbReference>
<keyword evidence="11" id="KW-1185">Reference proteome</keyword>
<dbReference type="Gene3D" id="3.20.20.80">
    <property type="entry name" value="Glycosidases"/>
    <property type="match status" value="1"/>
</dbReference>
<dbReference type="InterPro" id="IPR032312">
    <property type="entry name" value="LacZ_4"/>
</dbReference>
<comment type="catalytic activity">
    <reaction evidence="1">
        <text>Hydrolysis of terminal non-reducing beta-D-galactose residues in beta-D-galactosides.</text>
        <dbReference type="EC" id="3.2.1.23"/>
    </reaction>
</comment>
<proteinExistence type="inferred from homology"/>
<evidence type="ECO:0000256" key="2">
    <source>
        <dbReference type="ARBA" id="ARBA00007401"/>
    </source>
</evidence>
<dbReference type="Proteomes" id="UP001610335">
    <property type="component" value="Unassembled WGS sequence"/>
</dbReference>
<gene>
    <name evidence="10" type="ORF">BDW59DRAFT_179706</name>
</gene>
<feature type="domain" description="Beta galactosidase small chain/" evidence="9">
    <location>
        <begin position="734"/>
        <end position="1036"/>
    </location>
</feature>
<reference evidence="10 11" key="1">
    <citation type="submission" date="2024-07" db="EMBL/GenBank/DDBJ databases">
        <title>Section-level genome sequencing and comparative genomics of Aspergillus sections Usti and Cavernicolus.</title>
        <authorList>
            <consortium name="Lawrence Berkeley National Laboratory"/>
            <person name="Nybo J.L."/>
            <person name="Vesth T.C."/>
            <person name="Theobald S."/>
            <person name="Frisvad J.C."/>
            <person name="Larsen T.O."/>
            <person name="Kjaerboelling I."/>
            <person name="Rothschild-Mancinelli K."/>
            <person name="Lyhne E.K."/>
            <person name="Kogle M.E."/>
            <person name="Barry K."/>
            <person name="Clum A."/>
            <person name="Na H."/>
            <person name="Ledsgaard L."/>
            <person name="Lin J."/>
            <person name="Lipzen A."/>
            <person name="Kuo A."/>
            <person name="Riley R."/>
            <person name="Mondo S."/>
            <person name="LaButti K."/>
            <person name="Haridas S."/>
            <person name="Pangalinan J."/>
            <person name="Salamov A.A."/>
            <person name="Simmons B.A."/>
            <person name="Magnuson J.K."/>
            <person name="Chen J."/>
            <person name="Drula E."/>
            <person name="Henrissat B."/>
            <person name="Wiebenga A."/>
            <person name="Lubbers R.J."/>
            <person name="Gomes A.C."/>
            <person name="Makela M.R."/>
            <person name="Stajich J."/>
            <person name="Grigoriev I.V."/>
            <person name="Mortensen U.H."/>
            <person name="De vries R.P."/>
            <person name="Baker S.E."/>
            <person name="Andersen M.R."/>
        </authorList>
    </citation>
    <scope>NUCLEOTIDE SEQUENCE [LARGE SCALE GENOMIC DNA]</scope>
    <source>
        <strain evidence="10 11">CBS 600.67</strain>
    </source>
</reference>
<dbReference type="SMART" id="SM01038">
    <property type="entry name" value="Bgal_small_N"/>
    <property type="match status" value="1"/>
</dbReference>
<dbReference type="SUPFAM" id="SSF49785">
    <property type="entry name" value="Galactose-binding domain-like"/>
    <property type="match status" value="1"/>
</dbReference>
<dbReference type="InterPro" id="IPR006103">
    <property type="entry name" value="Glyco_hydro_2_cat"/>
</dbReference>
<evidence type="ECO:0000256" key="7">
    <source>
        <dbReference type="ARBA" id="ARBA00032230"/>
    </source>
</evidence>
<keyword evidence="5" id="KW-0326">Glycosidase</keyword>
<accession>A0ABR4IEG3</accession>
<dbReference type="InterPro" id="IPR008979">
    <property type="entry name" value="Galactose-bd-like_sf"/>
</dbReference>
<dbReference type="InterPro" id="IPR014718">
    <property type="entry name" value="GH-type_carb-bd"/>
</dbReference>
<evidence type="ECO:0000313" key="10">
    <source>
        <dbReference type="EMBL" id="KAL2826141.1"/>
    </source>
</evidence>
<dbReference type="InterPro" id="IPR004199">
    <property type="entry name" value="B-gal_small/dom_5"/>
</dbReference>
<evidence type="ECO:0000256" key="5">
    <source>
        <dbReference type="ARBA" id="ARBA00023295"/>
    </source>
</evidence>
<dbReference type="Pfam" id="PF02837">
    <property type="entry name" value="Glyco_hydro_2_N"/>
    <property type="match status" value="1"/>
</dbReference>
<comment type="similarity">
    <text evidence="2">Belongs to the glycosyl hydrolase 2 family.</text>
</comment>
<dbReference type="EMBL" id="JBFXLS010000032">
    <property type="protein sequence ID" value="KAL2826141.1"/>
    <property type="molecule type" value="Genomic_DNA"/>
</dbReference>
<dbReference type="PANTHER" id="PTHR46323">
    <property type="entry name" value="BETA-GALACTOSIDASE"/>
    <property type="match status" value="1"/>
</dbReference>
<comment type="caution">
    <text evidence="10">The sequence shown here is derived from an EMBL/GenBank/DDBJ whole genome shotgun (WGS) entry which is preliminary data.</text>
</comment>
<dbReference type="EC" id="3.2.1.23" evidence="3"/>
<dbReference type="Pfam" id="PF02929">
    <property type="entry name" value="Bgal_small_N"/>
    <property type="match status" value="1"/>
</dbReference>
<dbReference type="InterPro" id="IPR006101">
    <property type="entry name" value="Glyco_hydro_2"/>
</dbReference>
<dbReference type="Pfam" id="PF00703">
    <property type="entry name" value="Glyco_hydro_2"/>
    <property type="match status" value="1"/>
</dbReference>
<dbReference type="Gene3D" id="2.60.40.10">
    <property type="entry name" value="Immunoglobulins"/>
    <property type="match status" value="2"/>
</dbReference>
<dbReference type="InterPro" id="IPR006102">
    <property type="entry name" value="Ig-like_GH2"/>
</dbReference>
<dbReference type="InterPro" id="IPR011013">
    <property type="entry name" value="Gal_mutarotase_sf_dom"/>
</dbReference>
<evidence type="ECO:0000256" key="3">
    <source>
        <dbReference type="ARBA" id="ARBA00012756"/>
    </source>
</evidence>
<evidence type="ECO:0000256" key="1">
    <source>
        <dbReference type="ARBA" id="ARBA00001412"/>
    </source>
</evidence>
<name>A0ABR4IEG3_9EURO</name>
<evidence type="ECO:0000256" key="4">
    <source>
        <dbReference type="ARBA" id="ARBA00022801"/>
    </source>
</evidence>
<evidence type="ECO:0000256" key="6">
    <source>
        <dbReference type="ARBA" id="ARBA00023316"/>
    </source>
</evidence>